<protein>
    <submittedName>
        <fullName evidence="1">ABC transporter substrate-binding protein</fullName>
    </submittedName>
</protein>
<dbReference type="RefSeq" id="WP_007398694.1">
    <property type="nucleotide sequence ID" value="NZ_CALMTF010000093.1"/>
</dbReference>
<dbReference type="PANTHER" id="PTHR30006:SF2">
    <property type="entry name" value="ABC TRANSPORTER SUBSTRATE-BINDING PROTEIN"/>
    <property type="match status" value="1"/>
</dbReference>
<dbReference type="GO" id="GO:0030975">
    <property type="term" value="F:thiamine binding"/>
    <property type="evidence" value="ECO:0007669"/>
    <property type="project" value="TreeGrafter"/>
</dbReference>
<dbReference type="AlphaFoldDB" id="A0A181CAQ2"/>
<evidence type="ECO:0000313" key="1">
    <source>
        <dbReference type="EMBL" id="QIP35430.1"/>
    </source>
</evidence>
<dbReference type="SUPFAM" id="SSF53850">
    <property type="entry name" value="Periplasmic binding protein-like II"/>
    <property type="match status" value="1"/>
</dbReference>
<dbReference type="Gene3D" id="3.40.190.10">
    <property type="entry name" value="Periplasmic binding protein-like II"/>
    <property type="match status" value="2"/>
</dbReference>
<dbReference type="CDD" id="cd13589">
    <property type="entry name" value="PBP2_polyamine_RpCGA009"/>
    <property type="match status" value="1"/>
</dbReference>
<dbReference type="Proteomes" id="UP000502533">
    <property type="component" value="Chromosome"/>
</dbReference>
<sequence length="345" mass="38158">MSGLSRRHLIAGGAVGLTGALVGRATRAAPPPLVVTTYGGSWETFWRDDLMPRFIARTGADVKLDVGFGRTFSATLRASGPGHSDYSILMMNDVFVEPLLRAGQFEKLDFSRLPHARQLYPTALIENGWAVIGMISPIGIGYRTDLVKNPPTCWRDLWTNPEFRGRIGLYNVQNSVGKAMLCLAGQMFGSGPTDMDAAFAALGRLGPVLQTDFNMSTMMGTGEIVVSPFDFGEIARLRRQGLPVACIMPREGMLMWDQTFTICVNAGARDMAYRYLDFILEPETQLMLAQKFFVSPVNSTVVIPPDLADAVPVTGDRMKEILPMDWHWINQNAVELDKRWSRTFG</sequence>
<evidence type="ECO:0000313" key="2">
    <source>
        <dbReference type="Proteomes" id="UP000502533"/>
    </source>
</evidence>
<dbReference type="GO" id="GO:0030288">
    <property type="term" value="C:outer membrane-bounded periplasmic space"/>
    <property type="evidence" value="ECO:0007669"/>
    <property type="project" value="TreeGrafter"/>
</dbReference>
<name>A0A181CAQ2_9PROT</name>
<accession>A0A181CAQ2</accession>
<dbReference type="EMBL" id="CP050139">
    <property type="protein sequence ID" value="QIP35430.1"/>
    <property type="molecule type" value="Genomic_DNA"/>
</dbReference>
<keyword evidence="2" id="KW-1185">Reference proteome</keyword>
<dbReference type="InterPro" id="IPR006311">
    <property type="entry name" value="TAT_signal"/>
</dbReference>
<organism evidence="1 2">
    <name type="scientific">Komagataeibacter rhaeticus</name>
    <dbReference type="NCBI Taxonomy" id="215221"/>
    <lineage>
        <taxon>Bacteria</taxon>
        <taxon>Pseudomonadati</taxon>
        <taxon>Pseudomonadota</taxon>
        <taxon>Alphaproteobacteria</taxon>
        <taxon>Acetobacterales</taxon>
        <taxon>Acetobacteraceae</taxon>
        <taxon>Komagataeibacter</taxon>
    </lineage>
</organism>
<dbReference type="Pfam" id="PF13343">
    <property type="entry name" value="SBP_bac_6"/>
    <property type="match status" value="1"/>
</dbReference>
<gene>
    <name evidence="1" type="ORF">GWK63_08110</name>
</gene>
<proteinExistence type="predicted"/>
<dbReference type="PANTHER" id="PTHR30006">
    <property type="entry name" value="THIAMINE-BINDING PERIPLASMIC PROTEIN-RELATED"/>
    <property type="match status" value="1"/>
</dbReference>
<dbReference type="GeneID" id="85022115"/>
<dbReference type="KEGG" id="kre:GWK63_08110"/>
<reference evidence="1 2" key="1">
    <citation type="submission" date="2020-03" db="EMBL/GenBank/DDBJ databases">
        <title>Isolation of cellulose-producing strains, genome characterization and application of the synthesized cellulose films as an economical and sustainable material for piezoelectric sensor construction.</title>
        <authorList>
            <person name="Mangayil R.K."/>
        </authorList>
    </citation>
    <scope>NUCLEOTIDE SEQUENCE [LARGE SCALE GENOMIC DNA]</scope>
    <source>
        <strain evidence="1 2">ENS 9a1a</strain>
    </source>
</reference>
<dbReference type="GO" id="GO:0015888">
    <property type="term" value="P:thiamine transport"/>
    <property type="evidence" value="ECO:0007669"/>
    <property type="project" value="TreeGrafter"/>
</dbReference>
<dbReference type="GO" id="GO:0030976">
    <property type="term" value="F:thiamine pyrophosphate binding"/>
    <property type="evidence" value="ECO:0007669"/>
    <property type="project" value="TreeGrafter"/>
</dbReference>
<dbReference type="PROSITE" id="PS51318">
    <property type="entry name" value="TAT"/>
    <property type="match status" value="1"/>
</dbReference>